<feature type="region of interest" description="Disordered" evidence="10">
    <location>
        <begin position="231"/>
        <end position="259"/>
    </location>
</feature>
<dbReference type="SMART" id="SM00220">
    <property type="entry name" value="S_TKc"/>
    <property type="match status" value="1"/>
</dbReference>
<feature type="region of interest" description="Disordered" evidence="10">
    <location>
        <begin position="1"/>
        <end position="25"/>
    </location>
</feature>
<evidence type="ECO:0000313" key="14">
    <source>
        <dbReference type="Proteomes" id="UP000803884"/>
    </source>
</evidence>
<comment type="catalytic activity">
    <reaction evidence="8">
        <text>L-seryl-[protein] + ATP = O-phospho-L-seryl-[protein] + ADP + H(+)</text>
        <dbReference type="Rhea" id="RHEA:17989"/>
        <dbReference type="Rhea" id="RHEA-COMP:9863"/>
        <dbReference type="Rhea" id="RHEA-COMP:11604"/>
        <dbReference type="ChEBI" id="CHEBI:15378"/>
        <dbReference type="ChEBI" id="CHEBI:29999"/>
        <dbReference type="ChEBI" id="CHEBI:30616"/>
        <dbReference type="ChEBI" id="CHEBI:83421"/>
        <dbReference type="ChEBI" id="CHEBI:456216"/>
        <dbReference type="EC" id="2.7.11.1"/>
    </reaction>
</comment>
<organism evidence="13 14">
    <name type="scientific">Cladosporium halotolerans</name>
    <dbReference type="NCBI Taxonomy" id="1052096"/>
    <lineage>
        <taxon>Eukaryota</taxon>
        <taxon>Fungi</taxon>
        <taxon>Dikarya</taxon>
        <taxon>Ascomycota</taxon>
        <taxon>Pezizomycotina</taxon>
        <taxon>Dothideomycetes</taxon>
        <taxon>Dothideomycetidae</taxon>
        <taxon>Cladosporiales</taxon>
        <taxon>Cladosporiaceae</taxon>
        <taxon>Cladosporium</taxon>
    </lineage>
</organism>
<dbReference type="InterPro" id="IPR008984">
    <property type="entry name" value="SMAD_FHA_dom_sf"/>
</dbReference>
<feature type="compositionally biased region" description="Polar residues" evidence="10">
    <location>
        <begin position="1"/>
        <end position="14"/>
    </location>
</feature>
<comment type="catalytic activity">
    <reaction evidence="7">
        <text>L-threonyl-[protein] + ATP = O-phospho-L-threonyl-[protein] + ADP + H(+)</text>
        <dbReference type="Rhea" id="RHEA:46608"/>
        <dbReference type="Rhea" id="RHEA-COMP:11060"/>
        <dbReference type="Rhea" id="RHEA-COMP:11605"/>
        <dbReference type="ChEBI" id="CHEBI:15378"/>
        <dbReference type="ChEBI" id="CHEBI:30013"/>
        <dbReference type="ChEBI" id="CHEBI:30616"/>
        <dbReference type="ChEBI" id="CHEBI:61977"/>
        <dbReference type="ChEBI" id="CHEBI:456216"/>
        <dbReference type="EC" id="2.7.11.1"/>
    </reaction>
</comment>
<evidence type="ECO:0000259" key="12">
    <source>
        <dbReference type="PROSITE" id="PS50011"/>
    </source>
</evidence>
<dbReference type="InterPro" id="IPR000719">
    <property type="entry name" value="Prot_kinase_dom"/>
</dbReference>
<evidence type="ECO:0000313" key="13">
    <source>
        <dbReference type="EMBL" id="KAL1583675.1"/>
    </source>
</evidence>
<dbReference type="EC" id="2.7.11.1" evidence="2"/>
<reference evidence="13 14" key="1">
    <citation type="journal article" date="2020" name="Microbiol. Resour. Announc.">
        <title>Draft Genome Sequence of a Cladosporium Species Isolated from the Mesophotic Ascidian Didemnum maculosum.</title>
        <authorList>
            <person name="Gioti A."/>
            <person name="Siaperas R."/>
            <person name="Nikolaivits E."/>
            <person name="Le Goff G."/>
            <person name="Ouazzani J."/>
            <person name="Kotoulas G."/>
            <person name="Topakas E."/>
        </authorList>
    </citation>
    <scope>NUCLEOTIDE SEQUENCE [LARGE SCALE GENOMIC DNA]</scope>
    <source>
        <strain evidence="13 14">TM138-S3</strain>
    </source>
</reference>
<protein>
    <recommendedName>
        <fullName evidence="2">non-specific serine/threonine protein kinase</fullName>
        <ecNumber evidence="2">2.7.11.1</ecNumber>
    </recommendedName>
</protein>
<comment type="similarity">
    <text evidence="1">Belongs to the protein kinase superfamily. CAMK Ser/Thr protein kinase family. CHEK2 subfamily.</text>
</comment>
<dbReference type="RefSeq" id="XP_069226782.1">
    <property type="nucleotide sequence ID" value="XM_069376146.1"/>
</dbReference>
<evidence type="ECO:0000256" key="7">
    <source>
        <dbReference type="ARBA" id="ARBA00047899"/>
    </source>
</evidence>
<feature type="domain" description="Protein kinase" evidence="12">
    <location>
        <begin position="275"/>
        <end position="563"/>
    </location>
</feature>
<dbReference type="InterPro" id="IPR011009">
    <property type="entry name" value="Kinase-like_dom_sf"/>
</dbReference>
<evidence type="ECO:0000256" key="5">
    <source>
        <dbReference type="ARBA" id="ARBA00022777"/>
    </source>
</evidence>
<dbReference type="GO" id="GO:0005737">
    <property type="term" value="C:cytoplasm"/>
    <property type="evidence" value="ECO:0007669"/>
    <property type="project" value="TreeGrafter"/>
</dbReference>
<dbReference type="PROSITE" id="PS50006">
    <property type="entry name" value="FHA_DOMAIN"/>
    <property type="match status" value="1"/>
</dbReference>
<dbReference type="SUPFAM" id="SSF49879">
    <property type="entry name" value="SMAD/FHA domain"/>
    <property type="match status" value="1"/>
</dbReference>
<evidence type="ECO:0000256" key="8">
    <source>
        <dbReference type="ARBA" id="ARBA00048679"/>
    </source>
</evidence>
<evidence type="ECO:0000259" key="11">
    <source>
        <dbReference type="PROSITE" id="PS50006"/>
    </source>
</evidence>
<dbReference type="Proteomes" id="UP000803884">
    <property type="component" value="Unassembled WGS sequence"/>
</dbReference>
<keyword evidence="14" id="KW-1185">Reference proteome</keyword>
<dbReference type="PANTHER" id="PTHR44167:SF24">
    <property type="entry name" value="SERINE_THREONINE-PROTEIN KINASE CHK2"/>
    <property type="match status" value="1"/>
</dbReference>
<feature type="region of interest" description="Disordered" evidence="10">
    <location>
        <begin position="1034"/>
        <end position="1064"/>
    </location>
</feature>
<evidence type="ECO:0000256" key="3">
    <source>
        <dbReference type="ARBA" id="ARBA00022527"/>
    </source>
</evidence>
<dbReference type="PROSITE" id="PS50011">
    <property type="entry name" value="PROTEIN_KINASE_DOM"/>
    <property type="match status" value="1"/>
</dbReference>
<sequence length="1064" mass="117033">MEEEPTQATQSQAQDPRRMGRNNSGLTDEDLADLICILHPCSPAAFRIVAHTANRSPRNVLQTQGYDQYDDGVSQAVLEEQETFILQTSSTSAGAAQAMDLGLRFSANVIRPHMGFVFGRSVQACDIVLDTDTVKRVSNVHFRIFLNDSGVLMLEDVSTNGTIVDDVVLRGKAGTQTRMLTGGAIIQIISPNPDEIIKFIVRIPNREDHGEVYKTNVERLLQRMAAAEAEANRQAGGPHFPGRLRPVPGTTQAGPHRVPVTTKRFGMHWSGGDKYNVVGHIGKGAFAMVYQLATKSDGQLFAAKELEKRRFMKNGVLDRKIDNELQIMKAISHPNVVQYVEYQDIGQHLYIIMEFVPCGDLQGYLSNYGALTEPLGKKMSAQVFDALDYLHRKKITHRDIKPDNILLADLESSNFTIKLSDFGLSKVVSNDETFLKTFCGTLLYCAPEVFPQYDTHSPRHGKKRGWRGNSTVPKKFHSYSQSVDIWSYGAVLWFSLCLEPPFEGVADANGDGMFNKIMKTPLDTNQLLRKGISQDAINLMLEMLNTDPGGRPSPVYCLSHSWFGGDTSAVAGAAQSFAEGGLHVIAEEHEGVGQSKFANLSLDERDAASQSQNSELDIHSGDYKFFDPRKSKRFKSEVFAYRNPDGSPIASSPELMFDAMPIANQANNSQGPTSAANPKLFGEISESALQSSGALGAMPETTSFQSSAQSQGSSNGDNFREDNLKGNVASPSLLGAESLVREMHMDSRHHSASHATENTLRPKTPRSPPRPQSKKSNPFSPSQITPRAPNQSTFSRQIRLEMSPSLFYKPDDPSTHNIEYASKVSGYDFAAEARNPPSNGSTTRDTTQDSATDQDDDNYYTDSTNDEPKPQNGRHPTPPTEHSQHPLEPPAEFLKPPPRVGKLASTPDSHTPKGPICLNLNCRLTTWGRAPSNTQVYPDPTDTRVGKRALLLWFHAKGIDKVPEGDDSWTQLPDLHCVIATESSAGVFVNGVHLKRGDDGKRLFGRVYSGDEIAVWKEPGKALKFSCEFYQGEGKDARPSGAPRFNIETESSGWKGKGKERAAE</sequence>
<dbReference type="SUPFAM" id="SSF56112">
    <property type="entry name" value="Protein kinase-like (PK-like)"/>
    <property type="match status" value="1"/>
</dbReference>
<dbReference type="Gene3D" id="1.10.510.10">
    <property type="entry name" value="Transferase(Phosphotransferase) domain 1"/>
    <property type="match status" value="1"/>
</dbReference>
<keyword evidence="5" id="KW-0808">Transferase</keyword>
<dbReference type="InterPro" id="IPR000253">
    <property type="entry name" value="FHA_dom"/>
</dbReference>
<feature type="region of interest" description="Disordered" evidence="10">
    <location>
        <begin position="698"/>
        <end position="729"/>
    </location>
</feature>
<proteinExistence type="inferred from homology"/>
<dbReference type="AlphaFoldDB" id="A0AB34KJZ9"/>
<accession>A0AB34KJZ9</accession>
<dbReference type="PROSITE" id="PS00108">
    <property type="entry name" value="PROTEIN_KINASE_ST"/>
    <property type="match status" value="1"/>
</dbReference>
<evidence type="ECO:0000256" key="2">
    <source>
        <dbReference type="ARBA" id="ARBA00012513"/>
    </source>
</evidence>
<feature type="compositionally biased region" description="Low complexity" evidence="10">
    <location>
        <begin position="841"/>
        <end position="851"/>
    </location>
</feature>
<evidence type="ECO:0000256" key="10">
    <source>
        <dbReference type="SAM" id="MobiDB-lite"/>
    </source>
</evidence>
<name>A0AB34KJZ9_9PEZI</name>
<gene>
    <name evidence="13" type="ORF">WHR41_07542</name>
</gene>
<dbReference type="PANTHER" id="PTHR44167">
    <property type="entry name" value="OVARIAN-SPECIFIC SERINE/THREONINE-PROTEIN KINASE LOK-RELATED"/>
    <property type="match status" value="1"/>
</dbReference>
<dbReference type="EMBL" id="JAAQHG020000032">
    <property type="protein sequence ID" value="KAL1583675.1"/>
    <property type="molecule type" value="Genomic_DNA"/>
</dbReference>
<dbReference type="InterPro" id="IPR017441">
    <property type="entry name" value="Protein_kinase_ATP_BS"/>
</dbReference>
<dbReference type="Pfam" id="PF00498">
    <property type="entry name" value="FHA"/>
    <property type="match status" value="1"/>
</dbReference>
<evidence type="ECO:0000256" key="1">
    <source>
        <dbReference type="ARBA" id="ARBA00005575"/>
    </source>
</evidence>
<evidence type="ECO:0000256" key="4">
    <source>
        <dbReference type="ARBA" id="ARBA00022741"/>
    </source>
</evidence>
<feature type="domain" description="FHA" evidence="11">
    <location>
        <begin position="116"/>
        <end position="169"/>
    </location>
</feature>
<dbReference type="GO" id="GO:0005634">
    <property type="term" value="C:nucleus"/>
    <property type="evidence" value="ECO:0007669"/>
    <property type="project" value="TreeGrafter"/>
</dbReference>
<dbReference type="Gene3D" id="2.60.200.20">
    <property type="match status" value="1"/>
</dbReference>
<dbReference type="InterPro" id="IPR008271">
    <property type="entry name" value="Ser/Thr_kinase_AS"/>
</dbReference>
<dbReference type="GO" id="GO:0005524">
    <property type="term" value="F:ATP binding"/>
    <property type="evidence" value="ECO:0007669"/>
    <property type="project" value="UniProtKB-UniRule"/>
</dbReference>
<dbReference type="GO" id="GO:0004674">
    <property type="term" value="F:protein serine/threonine kinase activity"/>
    <property type="evidence" value="ECO:0007669"/>
    <property type="project" value="UniProtKB-KW"/>
</dbReference>
<keyword evidence="6 9" id="KW-0067">ATP-binding</keyword>
<feature type="binding site" evidence="9">
    <location>
        <position position="304"/>
    </location>
    <ligand>
        <name>ATP</name>
        <dbReference type="ChEBI" id="CHEBI:30616"/>
    </ligand>
</feature>
<keyword evidence="3" id="KW-0723">Serine/threonine-protein kinase</keyword>
<dbReference type="FunFam" id="3.30.200.20:FF:000470">
    <property type="entry name" value="Serine/threonine-protein kinase RAD53"/>
    <property type="match status" value="1"/>
</dbReference>
<keyword evidence="4 9" id="KW-0547">Nucleotide-binding</keyword>
<comment type="caution">
    <text evidence="13">The sequence shown here is derived from an EMBL/GenBank/DDBJ whole genome shotgun (WGS) entry which is preliminary data.</text>
</comment>
<dbReference type="PROSITE" id="PS00107">
    <property type="entry name" value="PROTEIN_KINASE_ATP"/>
    <property type="match status" value="1"/>
</dbReference>
<feature type="region of interest" description="Disordered" evidence="10">
    <location>
        <begin position="830"/>
        <end position="915"/>
    </location>
</feature>
<dbReference type="GeneID" id="96008984"/>
<feature type="compositionally biased region" description="Polar residues" evidence="10">
    <location>
        <begin position="779"/>
        <end position="796"/>
    </location>
</feature>
<dbReference type="GO" id="GO:0051598">
    <property type="term" value="P:meiotic recombination checkpoint signaling"/>
    <property type="evidence" value="ECO:0007669"/>
    <property type="project" value="TreeGrafter"/>
</dbReference>
<dbReference type="Pfam" id="PF00069">
    <property type="entry name" value="Pkinase"/>
    <property type="match status" value="1"/>
</dbReference>
<keyword evidence="5" id="KW-0418">Kinase</keyword>
<evidence type="ECO:0000256" key="9">
    <source>
        <dbReference type="PROSITE-ProRule" id="PRU10141"/>
    </source>
</evidence>
<evidence type="ECO:0000256" key="6">
    <source>
        <dbReference type="ARBA" id="ARBA00022840"/>
    </source>
</evidence>
<feature type="region of interest" description="Disordered" evidence="10">
    <location>
        <begin position="745"/>
        <end position="796"/>
    </location>
</feature>
<dbReference type="SMART" id="SM00240">
    <property type="entry name" value="FHA"/>
    <property type="match status" value="1"/>
</dbReference>
<feature type="compositionally biased region" description="Low complexity" evidence="10">
    <location>
        <begin position="703"/>
        <end position="714"/>
    </location>
</feature>